<evidence type="ECO:0000313" key="2">
    <source>
        <dbReference type="EMBL" id="GGV02686.1"/>
    </source>
</evidence>
<evidence type="ECO:0000313" key="3">
    <source>
        <dbReference type="Proteomes" id="UP000654471"/>
    </source>
</evidence>
<name>A0ABQ2VPL2_9ACTN</name>
<reference evidence="3" key="1">
    <citation type="journal article" date="2019" name="Int. J. Syst. Evol. Microbiol.">
        <title>The Global Catalogue of Microorganisms (GCM) 10K type strain sequencing project: providing services to taxonomists for standard genome sequencing and annotation.</title>
        <authorList>
            <consortium name="The Broad Institute Genomics Platform"/>
            <consortium name="The Broad Institute Genome Sequencing Center for Infectious Disease"/>
            <person name="Wu L."/>
            <person name="Ma J."/>
        </authorList>
    </citation>
    <scope>NUCLEOTIDE SEQUENCE [LARGE SCALE GENOMIC DNA]</scope>
    <source>
        <strain evidence="3">JCM 3399</strain>
    </source>
</reference>
<dbReference type="RefSeq" id="WP_189308513.1">
    <property type="nucleotide sequence ID" value="NZ_BMRP01000079.1"/>
</dbReference>
<evidence type="ECO:0000256" key="1">
    <source>
        <dbReference type="SAM" id="MobiDB-lite"/>
    </source>
</evidence>
<accession>A0ABQ2VPL2</accession>
<organism evidence="2 3">
    <name type="scientific">Streptomyces albospinus</name>
    <dbReference type="NCBI Taxonomy" id="285515"/>
    <lineage>
        <taxon>Bacteria</taxon>
        <taxon>Bacillati</taxon>
        <taxon>Actinomycetota</taxon>
        <taxon>Actinomycetes</taxon>
        <taxon>Kitasatosporales</taxon>
        <taxon>Streptomycetaceae</taxon>
        <taxon>Streptomyces</taxon>
    </lineage>
</organism>
<protein>
    <recommendedName>
        <fullName evidence="4">Sigma-70 family RNA polymerase sigma factor</fullName>
    </recommendedName>
</protein>
<dbReference type="Proteomes" id="UP000654471">
    <property type="component" value="Unassembled WGS sequence"/>
</dbReference>
<comment type="caution">
    <text evidence="2">The sequence shown here is derived from an EMBL/GenBank/DDBJ whole genome shotgun (WGS) entry which is preliminary data.</text>
</comment>
<gene>
    <name evidence="2" type="ORF">GCM10010211_82490</name>
</gene>
<dbReference type="Gene3D" id="1.10.10.10">
    <property type="entry name" value="Winged helix-like DNA-binding domain superfamily/Winged helix DNA-binding domain"/>
    <property type="match status" value="1"/>
</dbReference>
<feature type="region of interest" description="Disordered" evidence="1">
    <location>
        <begin position="1"/>
        <end position="26"/>
    </location>
</feature>
<keyword evidence="3" id="KW-1185">Reference proteome</keyword>
<evidence type="ECO:0008006" key="4">
    <source>
        <dbReference type="Google" id="ProtNLM"/>
    </source>
</evidence>
<dbReference type="EMBL" id="BMRP01000079">
    <property type="protein sequence ID" value="GGV02686.1"/>
    <property type="molecule type" value="Genomic_DNA"/>
</dbReference>
<dbReference type="InterPro" id="IPR036388">
    <property type="entry name" value="WH-like_DNA-bd_sf"/>
</dbReference>
<proteinExistence type="predicted"/>
<sequence length="282" mass="31772">MPEALEGGENTACTPSCPLEAEDAEPTPEDLAFLDWELGGEQREYARAQRRQADGKIIEILRADGFEGPRYQKTVNRLSEYGYHTMTKWAASGEVFHKARRAGRPVPMEKITLRWTHEDRQGVVVDSVLGGLHVFRNYGLVQGRWNPDGGANLDTYFMGAVIRAFPRVYIRWFDSHQQGQAELDCPTGADAPTDRFSLIPDQRATDPSYFAVTNDYLGRLLPLVKDPQVREALGWRALGYTQAQAAEHVGLTEKALERRICRMRARLNHQVRQFALGEGGAR</sequence>